<dbReference type="Pfam" id="PF08021">
    <property type="entry name" value="FAD_binding_9"/>
    <property type="match status" value="1"/>
</dbReference>
<dbReference type="InterPro" id="IPR013113">
    <property type="entry name" value="SIP_FAD-bd"/>
</dbReference>
<dbReference type="Gene3D" id="2.40.30.10">
    <property type="entry name" value="Translation factors"/>
    <property type="match status" value="2"/>
</dbReference>
<comment type="caution">
    <text evidence="1">The sequence shown here is derived from an EMBL/GenBank/DDBJ whole genome shotgun (WGS) entry which is preliminary data.</text>
</comment>
<reference evidence="1 2" key="1">
    <citation type="submission" date="2019-03" db="EMBL/GenBank/DDBJ databases">
        <title>Genomics of glacier-inhabiting Cryobacterium strains.</title>
        <authorList>
            <person name="Liu Q."/>
            <person name="Xin Y.-H."/>
        </authorList>
    </citation>
    <scope>NUCLEOTIDE SEQUENCE [LARGE SCALE GENOMIC DNA]</scope>
    <source>
        <strain evidence="1 2">CGMCC 1.10440</strain>
    </source>
</reference>
<accession>A0A4R8V8H2</accession>
<protein>
    <submittedName>
        <fullName evidence="1">Siderophore-interacting protein</fullName>
    </submittedName>
</protein>
<dbReference type="RefSeq" id="WP_104095007.1">
    <property type="nucleotide sequence ID" value="NZ_JACHBP010000001.1"/>
</dbReference>
<dbReference type="InterPro" id="IPR017938">
    <property type="entry name" value="Riboflavin_synthase-like_b-brl"/>
</dbReference>
<dbReference type="SUPFAM" id="SSF63380">
    <property type="entry name" value="Riboflavin synthase domain-like"/>
    <property type="match status" value="1"/>
</dbReference>
<evidence type="ECO:0000313" key="1">
    <source>
        <dbReference type="EMBL" id="TFB79129.1"/>
    </source>
</evidence>
<dbReference type="Gene3D" id="3.40.50.80">
    <property type="entry name" value="Nucleotide-binding domain of ferredoxin-NADP reductase (FNR) module"/>
    <property type="match status" value="1"/>
</dbReference>
<dbReference type="OrthoDB" id="9814826at2"/>
<sequence length="251" mass="26949">MIERGPVVRHEPAVRSLVVSRVSTPSPGFRRLTLAGADLDGFASLGATDHVKVILPDGGRRDYTPLGFRAATDAGPAELDLDFFVHGNGAAAAWASSVAVGEPATIAGPRGSHLPPVGATRFVLVADESSLPALARWVDILPADVEILGFVELDKDSDAAYLNPDQVHRAKIVWLHKADGVLERAIRGLGPIDDDTFVWVAGEATTLIPIRRYLRRELGLPVSQVKVDGYWKRGEAGRDHHAPIDPSDPED</sequence>
<organism evidence="1 2">
    <name type="scientific">Terrimesophilobacter mesophilus</name>
    <dbReference type="NCBI Taxonomy" id="433647"/>
    <lineage>
        <taxon>Bacteria</taxon>
        <taxon>Bacillati</taxon>
        <taxon>Actinomycetota</taxon>
        <taxon>Actinomycetes</taxon>
        <taxon>Micrococcales</taxon>
        <taxon>Microbacteriaceae</taxon>
        <taxon>Terrimesophilobacter</taxon>
    </lineage>
</organism>
<dbReference type="InterPro" id="IPR007037">
    <property type="entry name" value="SIP_rossman_dom"/>
</dbReference>
<dbReference type="CDD" id="cd06193">
    <property type="entry name" value="siderophore_interacting"/>
    <property type="match status" value="1"/>
</dbReference>
<dbReference type="GO" id="GO:0016491">
    <property type="term" value="F:oxidoreductase activity"/>
    <property type="evidence" value="ECO:0007669"/>
    <property type="project" value="InterPro"/>
</dbReference>
<proteinExistence type="predicted"/>
<keyword evidence="2" id="KW-1185">Reference proteome</keyword>
<dbReference type="EMBL" id="SOFI01000003">
    <property type="protein sequence ID" value="TFB79129.1"/>
    <property type="molecule type" value="Genomic_DNA"/>
</dbReference>
<dbReference type="PANTHER" id="PTHR30157">
    <property type="entry name" value="FERRIC REDUCTASE, NADPH-DEPENDENT"/>
    <property type="match status" value="1"/>
</dbReference>
<dbReference type="InterPro" id="IPR039374">
    <property type="entry name" value="SIP_fam"/>
</dbReference>
<dbReference type="InterPro" id="IPR039261">
    <property type="entry name" value="FNR_nucleotide-bd"/>
</dbReference>
<dbReference type="PROSITE" id="PS51384">
    <property type="entry name" value="FAD_FR"/>
    <property type="match status" value="1"/>
</dbReference>
<dbReference type="PANTHER" id="PTHR30157:SF0">
    <property type="entry name" value="NADPH-DEPENDENT FERRIC-CHELATE REDUCTASE"/>
    <property type="match status" value="1"/>
</dbReference>
<dbReference type="AlphaFoldDB" id="A0A4R8V8H2"/>
<evidence type="ECO:0000313" key="2">
    <source>
        <dbReference type="Proteomes" id="UP000298488"/>
    </source>
</evidence>
<dbReference type="Proteomes" id="UP000298488">
    <property type="component" value="Unassembled WGS sequence"/>
</dbReference>
<dbReference type="Pfam" id="PF04954">
    <property type="entry name" value="SIP"/>
    <property type="match status" value="1"/>
</dbReference>
<name>A0A4R8V8H2_9MICO</name>
<dbReference type="InterPro" id="IPR017927">
    <property type="entry name" value="FAD-bd_FR_type"/>
</dbReference>
<gene>
    <name evidence="1" type="ORF">E3N84_03085</name>
</gene>